<evidence type="ECO:0000313" key="1">
    <source>
        <dbReference type="EMBL" id="KLU87177.1"/>
    </source>
</evidence>
<dbReference type="eggNOG" id="ENOG502SUY3">
    <property type="taxonomic scope" value="Eukaryota"/>
</dbReference>
<name>A0A0C4E1C2_MAGP6</name>
<keyword evidence="3" id="KW-1185">Reference proteome</keyword>
<organism evidence="2 3">
    <name type="scientific">Magnaporthiopsis poae (strain ATCC 64411 / 73-15)</name>
    <name type="common">Kentucky bluegrass fungus</name>
    <name type="synonym">Magnaporthe poae</name>
    <dbReference type="NCBI Taxonomy" id="644358"/>
    <lineage>
        <taxon>Eukaryota</taxon>
        <taxon>Fungi</taxon>
        <taxon>Dikarya</taxon>
        <taxon>Ascomycota</taxon>
        <taxon>Pezizomycotina</taxon>
        <taxon>Sordariomycetes</taxon>
        <taxon>Sordariomycetidae</taxon>
        <taxon>Magnaporthales</taxon>
        <taxon>Magnaporthaceae</taxon>
        <taxon>Magnaporthiopsis</taxon>
    </lineage>
</organism>
<gene>
    <name evidence="1" type="ORF">MAPG_06180</name>
</gene>
<reference evidence="1" key="3">
    <citation type="submission" date="2011-03" db="EMBL/GenBank/DDBJ databases">
        <title>Annotation of Magnaporthe poae ATCC 64411.</title>
        <authorList>
            <person name="Ma L.-J."/>
            <person name="Dead R."/>
            <person name="Young S.K."/>
            <person name="Zeng Q."/>
            <person name="Gargeya S."/>
            <person name="Fitzgerald M."/>
            <person name="Haas B."/>
            <person name="Abouelleil A."/>
            <person name="Alvarado L."/>
            <person name="Arachchi H.M."/>
            <person name="Berlin A."/>
            <person name="Brown A."/>
            <person name="Chapman S.B."/>
            <person name="Chen Z."/>
            <person name="Dunbar C."/>
            <person name="Freedman E."/>
            <person name="Gearin G."/>
            <person name="Gellesch M."/>
            <person name="Goldberg J."/>
            <person name="Griggs A."/>
            <person name="Gujja S."/>
            <person name="Heiman D."/>
            <person name="Howarth C."/>
            <person name="Larson L."/>
            <person name="Lui A."/>
            <person name="MacDonald P.J.P."/>
            <person name="Mehta T."/>
            <person name="Montmayeur A."/>
            <person name="Murphy C."/>
            <person name="Neiman D."/>
            <person name="Pearson M."/>
            <person name="Priest M."/>
            <person name="Roberts A."/>
            <person name="Saif S."/>
            <person name="Shea T."/>
            <person name="Shenoy N."/>
            <person name="Sisk P."/>
            <person name="Stolte C."/>
            <person name="Sykes S."/>
            <person name="Yandava C."/>
            <person name="Wortman J."/>
            <person name="Nusbaum C."/>
            <person name="Birren B."/>
        </authorList>
    </citation>
    <scope>NUCLEOTIDE SEQUENCE</scope>
    <source>
        <strain evidence="1">ATCC 64411</strain>
    </source>
</reference>
<reference evidence="2" key="5">
    <citation type="submission" date="2015-06" db="UniProtKB">
        <authorList>
            <consortium name="EnsemblFungi"/>
        </authorList>
    </citation>
    <scope>IDENTIFICATION</scope>
    <source>
        <strain evidence="2">ATCC 64411</strain>
    </source>
</reference>
<evidence type="ECO:0000313" key="3">
    <source>
        <dbReference type="Proteomes" id="UP000011715"/>
    </source>
</evidence>
<protein>
    <submittedName>
        <fullName evidence="1 2">Uncharacterized protein</fullName>
    </submittedName>
</protein>
<sequence length="248" mass="28272">MSAPDPPRTPPGAVRWYEGMDLAELPEGQVIWVPPGLVGPPIYDPGPPPNMISLAGRRLYWTLQGPLASSAISVMAEDLNPDGQRELYYRPHEPAATAWHPISQESIMEQPVTSLTVTEYNLDYWQDGWYDLNIEPNSDILDADADYFPGMPPKFDPVVVSASNGQFVTVHDYLSALHPWLMDHRMLILRAKYELIDESFVPDPDQKMLVWPGEVCVFADVEEEWLDRLRLNFEQQRQEQREQQQIAG</sequence>
<dbReference type="STRING" id="644358.A0A0C4E1C2"/>
<reference evidence="2" key="4">
    <citation type="journal article" date="2015" name="G3 (Bethesda)">
        <title>Genome sequences of three phytopathogenic species of the Magnaporthaceae family of fungi.</title>
        <authorList>
            <person name="Okagaki L.H."/>
            <person name="Nunes C.C."/>
            <person name="Sailsbery J."/>
            <person name="Clay B."/>
            <person name="Brown D."/>
            <person name="John T."/>
            <person name="Oh Y."/>
            <person name="Young N."/>
            <person name="Fitzgerald M."/>
            <person name="Haas B.J."/>
            <person name="Zeng Q."/>
            <person name="Young S."/>
            <person name="Adiconis X."/>
            <person name="Fan L."/>
            <person name="Levin J.Z."/>
            <person name="Mitchell T.K."/>
            <person name="Okubara P.A."/>
            <person name="Farman M.L."/>
            <person name="Kohn L.M."/>
            <person name="Birren B."/>
            <person name="Ma L.-J."/>
            <person name="Dean R.A."/>
        </authorList>
    </citation>
    <scope>NUCLEOTIDE SEQUENCE</scope>
    <source>
        <strain evidence="2">ATCC 64411 / 73-15</strain>
    </source>
</reference>
<dbReference type="EMBL" id="ADBL01001487">
    <property type="status" value="NOT_ANNOTATED_CDS"/>
    <property type="molecule type" value="Genomic_DNA"/>
</dbReference>
<dbReference type="OrthoDB" id="3944545at2759"/>
<dbReference type="AlphaFoldDB" id="A0A0C4E1C2"/>
<evidence type="ECO:0000313" key="2">
    <source>
        <dbReference type="EnsemblFungi" id="MAPG_06180T0"/>
    </source>
</evidence>
<accession>A0A0C4E1C2</accession>
<reference evidence="3" key="1">
    <citation type="submission" date="2010-05" db="EMBL/GenBank/DDBJ databases">
        <title>The genome sequence of Magnaporthe poae strain ATCC 64411.</title>
        <authorList>
            <person name="Ma L.-J."/>
            <person name="Dead R."/>
            <person name="Young S."/>
            <person name="Zeng Q."/>
            <person name="Koehrsen M."/>
            <person name="Alvarado L."/>
            <person name="Berlin A."/>
            <person name="Chapman S.B."/>
            <person name="Chen Z."/>
            <person name="Freedman E."/>
            <person name="Gellesch M."/>
            <person name="Goldberg J."/>
            <person name="Griggs A."/>
            <person name="Gujja S."/>
            <person name="Heilman E.R."/>
            <person name="Heiman D."/>
            <person name="Hepburn T."/>
            <person name="Howarth C."/>
            <person name="Jen D."/>
            <person name="Larson L."/>
            <person name="Mehta T."/>
            <person name="Neiman D."/>
            <person name="Pearson M."/>
            <person name="Roberts A."/>
            <person name="Saif S."/>
            <person name="Shea T."/>
            <person name="Shenoy N."/>
            <person name="Sisk P."/>
            <person name="Stolte C."/>
            <person name="Sykes S."/>
            <person name="Walk T."/>
            <person name="White J."/>
            <person name="Yandava C."/>
            <person name="Haas B."/>
            <person name="Nusbaum C."/>
            <person name="Birren B."/>
        </authorList>
    </citation>
    <scope>NUCLEOTIDE SEQUENCE [LARGE SCALE GENOMIC DNA]</scope>
    <source>
        <strain evidence="3">ATCC 64411 / 73-15</strain>
    </source>
</reference>
<proteinExistence type="predicted"/>
<dbReference type="Proteomes" id="UP000011715">
    <property type="component" value="Unassembled WGS sequence"/>
</dbReference>
<dbReference type="EnsemblFungi" id="MAPG_06180T0">
    <property type="protein sequence ID" value="MAPG_06180T0"/>
    <property type="gene ID" value="MAPG_06180"/>
</dbReference>
<reference evidence="1" key="2">
    <citation type="submission" date="2010-05" db="EMBL/GenBank/DDBJ databases">
        <title>The Genome Sequence of Magnaporthe poae strain ATCC 64411.</title>
        <authorList>
            <consortium name="The Broad Institute Genome Sequencing Platform"/>
            <consortium name="Broad Institute Genome Sequencing Center for Infectious Disease"/>
            <person name="Ma L.-J."/>
            <person name="Dead R."/>
            <person name="Young S."/>
            <person name="Zeng Q."/>
            <person name="Koehrsen M."/>
            <person name="Alvarado L."/>
            <person name="Berlin A."/>
            <person name="Chapman S.B."/>
            <person name="Chen Z."/>
            <person name="Freedman E."/>
            <person name="Gellesch M."/>
            <person name="Goldberg J."/>
            <person name="Griggs A."/>
            <person name="Gujja S."/>
            <person name="Heilman E.R."/>
            <person name="Heiman D."/>
            <person name="Hepburn T."/>
            <person name="Howarth C."/>
            <person name="Jen D."/>
            <person name="Larson L."/>
            <person name="Mehta T."/>
            <person name="Neiman D."/>
            <person name="Pearson M."/>
            <person name="Roberts A."/>
            <person name="Saif S."/>
            <person name="Shea T."/>
            <person name="Shenoy N."/>
            <person name="Sisk P."/>
            <person name="Stolte C."/>
            <person name="Sykes S."/>
            <person name="Walk T."/>
            <person name="White J."/>
            <person name="Yandava C."/>
            <person name="Haas B."/>
            <person name="Nusbaum C."/>
            <person name="Birren B."/>
        </authorList>
    </citation>
    <scope>NUCLEOTIDE SEQUENCE</scope>
    <source>
        <strain evidence="1">ATCC 64411</strain>
    </source>
</reference>
<dbReference type="EMBL" id="GL876970">
    <property type="protein sequence ID" value="KLU87177.1"/>
    <property type="molecule type" value="Genomic_DNA"/>
</dbReference>
<dbReference type="VEuPathDB" id="FungiDB:MAPG_06180"/>